<keyword evidence="3" id="KW-1185">Reference proteome</keyword>
<protein>
    <recommendedName>
        <fullName evidence="4">Fungal N-terminal domain-containing protein</fullName>
    </recommendedName>
</protein>
<evidence type="ECO:0000313" key="3">
    <source>
        <dbReference type="Proteomes" id="UP001322277"/>
    </source>
</evidence>
<dbReference type="KEGG" id="cdet:87950859"/>
<evidence type="ECO:0000256" key="1">
    <source>
        <dbReference type="SAM" id="MobiDB-lite"/>
    </source>
</evidence>
<dbReference type="RefSeq" id="XP_062786566.1">
    <property type="nucleotide sequence ID" value="XM_062930515.1"/>
</dbReference>
<evidence type="ECO:0000313" key="2">
    <source>
        <dbReference type="EMBL" id="WQF89345.1"/>
    </source>
</evidence>
<reference evidence="3" key="1">
    <citation type="journal article" date="2023" name="bioRxiv">
        <title>Complete genome of the Medicago anthracnose fungus, Colletotrichum destructivum, reveals a mini-chromosome-like region within a core chromosome.</title>
        <authorList>
            <person name="Lapalu N."/>
            <person name="Simon A."/>
            <person name="Lu A."/>
            <person name="Plaumann P.-L."/>
            <person name="Amselem J."/>
            <person name="Pigne S."/>
            <person name="Auger A."/>
            <person name="Koch C."/>
            <person name="Dallery J.-F."/>
            <person name="O'Connell R.J."/>
        </authorList>
    </citation>
    <scope>NUCLEOTIDE SEQUENCE [LARGE SCALE GENOMIC DNA]</scope>
    <source>
        <strain evidence="3">CBS 520.97</strain>
    </source>
</reference>
<name>A0AAX4J1Y0_9PEZI</name>
<evidence type="ECO:0008006" key="4">
    <source>
        <dbReference type="Google" id="ProtNLM"/>
    </source>
</evidence>
<accession>A0AAX4J1Y0</accession>
<sequence>MSGFEVLGATAAIAQLSELCIKCGQTTVRIIRSYRGAPREITELAHKVNQLEFRIGQVQKIGHDLSDLELDDVFPEIHREILLEQLETHHQALLDIESLATGAGGQGRGKKLQWAFVDKRRTAGIMKDLADVHQTLDQFLEIIPMSVTSQQSHGAVAVLLTALRRLATIQHTSLAALRVSNAALLPALLEHTKEIQSSIQAASAQQSVYWREIRTEIVRCQGAATEPPPTTYVPEIPSSTPDVSAQINRPTGPPPPQVATKKTSRELKSGHEFVDTVTEFHDFGTNRTIQYARWELDSSDEEKPEAVTRVPRYCGQVAVKTTASFREVRASLRVRFFLFNERVLRFELGVRQFTRAWSSFAFVGSRIDVLNVRPFDSRIFNCCRELDFDGVKTMLEQGQASINDVDDETNAGLLEHIMTGTDIILGRRPTRTKARFKLIQYLMHQGCTTHWSSTMVWALREGYTDIVRFMLQQNMSFEMLDPDFNPTRFIYSGSQREFHQQISLLHTSGCTDWAPAAEWGDTDALCGAIVIGSVPDIIYAAEVLKLGKTPWRIKFRPGIDINVAVVLKKSSTSLVWTGLDFGRDESLTHWALLNDWAVTSATQQFLPGIEAWRGSWGPNAIRERRWEFSSTVTRLRHILLHDVSYWDAAGWDAFGQENPNYTIDQHARMWSYYADGNVIIWPPPWPIAEVELCEDLRNPRVSIHWLDDGTIWKRRMRSGSMDGKSADAQPVNDPDVSPGNSTDKAYRTEKCKIPQPGQVSESRQPHKPATNRKQAETEIRRDSSIFSQVISTKEGRRHLSRFPLVKALCCALQLAGYRAEMDDDGDIWFEDDDGDQYFDAVEHPSEHDRRGPLGGTCEMCRDPERFGLGWVIDKHEDAVRKWRHERQIFVERGLLQPLPEDEQSW</sequence>
<feature type="region of interest" description="Disordered" evidence="1">
    <location>
        <begin position="718"/>
        <end position="780"/>
    </location>
</feature>
<feature type="region of interest" description="Disordered" evidence="1">
    <location>
        <begin position="224"/>
        <end position="260"/>
    </location>
</feature>
<organism evidence="2 3">
    <name type="scientific">Colletotrichum destructivum</name>
    <dbReference type="NCBI Taxonomy" id="34406"/>
    <lineage>
        <taxon>Eukaryota</taxon>
        <taxon>Fungi</taxon>
        <taxon>Dikarya</taxon>
        <taxon>Ascomycota</taxon>
        <taxon>Pezizomycotina</taxon>
        <taxon>Sordariomycetes</taxon>
        <taxon>Hypocreomycetidae</taxon>
        <taxon>Glomerellales</taxon>
        <taxon>Glomerellaceae</taxon>
        <taxon>Colletotrichum</taxon>
        <taxon>Colletotrichum destructivum species complex</taxon>
    </lineage>
</organism>
<dbReference type="AlphaFoldDB" id="A0AAX4J1Y0"/>
<gene>
    <name evidence="2" type="ORF">CDEST_14359</name>
</gene>
<dbReference type="EMBL" id="CP137314">
    <property type="protein sequence ID" value="WQF89345.1"/>
    <property type="molecule type" value="Genomic_DNA"/>
</dbReference>
<proteinExistence type="predicted"/>
<feature type="compositionally biased region" description="Polar residues" evidence="1">
    <location>
        <begin position="237"/>
        <end position="249"/>
    </location>
</feature>
<dbReference type="GeneID" id="87950859"/>
<dbReference type="Proteomes" id="UP001322277">
    <property type="component" value="Chromosome 10"/>
</dbReference>